<dbReference type="Proteomes" id="UP000053342">
    <property type="component" value="Unassembled WGS sequence"/>
</dbReference>
<dbReference type="PROSITE" id="PS50048">
    <property type="entry name" value="ZN2_CY6_FUNGAL_2"/>
    <property type="match status" value="1"/>
</dbReference>
<dbReference type="GO" id="GO:0005634">
    <property type="term" value="C:nucleus"/>
    <property type="evidence" value="ECO:0007669"/>
    <property type="project" value="TreeGrafter"/>
</dbReference>
<keyword evidence="1" id="KW-0479">Metal-binding</keyword>
<proteinExistence type="predicted"/>
<dbReference type="Pfam" id="PF00172">
    <property type="entry name" value="Zn_clus"/>
    <property type="match status" value="1"/>
</dbReference>
<dbReference type="Pfam" id="PF04082">
    <property type="entry name" value="Fungal_trans"/>
    <property type="match status" value="1"/>
</dbReference>
<dbReference type="PANTHER" id="PTHR47424:SF5">
    <property type="entry name" value="ZN(II)2CYS6 TRANSCRIPTION FACTOR (EUROFUNG)"/>
    <property type="match status" value="1"/>
</dbReference>
<reference evidence="8 9" key="1">
    <citation type="submission" date="2015-01" db="EMBL/GenBank/DDBJ databases">
        <title>The Genome Sequence of Exophiala oligosperma CBS72588.</title>
        <authorList>
            <consortium name="The Broad Institute Genomics Platform"/>
            <person name="Cuomo C."/>
            <person name="de Hoog S."/>
            <person name="Gorbushina A."/>
            <person name="Stielow B."/>
            <person name="Teixiera M."/>
            <person name="Abouelleil A."/>
            <person name="Chapman S.B."/>
            <person name="Priest M."/>
            <person name="Young S.K."/>
            <person name="Wortman J."/>
            <person name="Nusbaum C."/>
            <person name="Birren B."/>
        </authorList>
    </citation>
    <scope>NUCLEOTIDE SEQUENCE [LARGE SCALE GENOMIC DNA]</scope>
    <source>
        <strain evidence="8 9">CBS 72588</strain>
    </source>
</reference>
<keyword evidence="5" id="KW-0539">Nucleus</keyword>
<evidence type="ECO:0000256" key="5">
    <source>
        <dbReference type="ARBA" id="ARBA00023242"/>
    </source>
</evidence>
<dbReference type="InterPro" id="IPR036864">
    <property type="entry name" value="Zn2-C6_fun-type_DNA-bd_sf"/>
</dbReference>
<dbReference type="GO" id="GO:0000981">
    <property type="term" value="F:DNA-binding transcription factor activity, RNA polymerase II-specific"/>
    <property type="evidence" value="ECO:0007669"/>
    <property type="project" value="InterPro"/>
</dbReference>
<evidence type="ECO:0000256" key="1">
    <source>
        <dbReference type="ARBA" id="ARBA00022723"/>
    </source>
</evidence>
<evidence type="ECO:0000256" key="2">
    <source>
        <dbReference type="ARBA" id="ARBA00023015"/>
    </source>
</evidence>
<dbReference type="RefSeq" id="XP_016261990.1">
    <property type="nucleotide sequence ID" value="XM_016408510.1"/>
</dbReference>
<dbReference type="HOGENOM" id="CLU_008828_1_0_1"/>
<dbReference type="VEuPathDB" id="FungiDB:PV06_07295"/>
<dbReference type="SMART" id="SM00906">
    <property type="entry name" value="Fungal_trans"/>
    <property type="match status" value="1"/>
</dbReference>
<name>A0A0D2E1T6_9EURO</name>
<keyword evidence="9" id="KW-1185">Reference proteome</keyword>
<feature type="compositionally biased region" description="Polar residues" evidence="6">
    <location>
        <begin position="1"/>
        <end position="10"/>
    </location>
</feature>
<feature type="domain" description="Zn(2)-C6 fungal-type" evidence="7">
    <location>
        <begin position="36"/>
        <end position="65"/>
    </location>
</feature>
<dbReference type="GO" id="GO:0000978">
    <property type="term" value="F:RNA polymerase II cis-regulatory region sequence-specific DNA binding"/>
    <property type="evidence" value="ECO:0007669"/>
    <property type="project" value="TreeGrafter"/>
</dbReference>
<keyword evidence="2" id="KW-0805">Transcription regulation</keyword>
<dbReference type="SMART" id="SM00066">
    <property type="entry name" value="GAL4"/>
    <property type="match status" value="1"/>
</dbReference>
<dbReference type="SUPFAM" id="SSF57701">
    <property type="entry name" value="Zn2/Cys6 DNA-binding domain"/>
    <property type="match status" value="1"/>
</dbReference>
<dbReference type="AlphaFoldDB" id="A0A0D2E1T6"/>
<feature type="region of interest" description="Disordered" evidence="6">
    <location>
        <begin position="1"/>
        <end position="30"/>
    </location>
</feature>
<keyword evidence="3" id="KW-0238">DNA-binding</keyword>
<evidence type="ECO:0000313" key="8">
    <source>
        <dbReference type="EMBL" id="KIW41774.1"/>
    </source>
</evidence>
<protein>
    <recommendedName>
        <fullName evidence="7">Zn(2)-C6 fungal-type domain-containing protein</fullName>
    </recommendedName>
</protein>
<evidence type="ECO:0000256" key="3">
    <source>
        <dbReference type="ARBA" id="ARBA00023125"/>
    </source>
</evidence>
<feature type="compositionally biased region" description="Basic and acidic residues" evidence="6">
    <location>
        <begin position="130"/>
        <end position="140"/>
    </location>
</feature>
<organism evidence="8 9">
    <name type="scientific">Exophiala oligosperma</name>
    <dbReference type="NCBI Taxonomy" id="215243"/>
    <lineage>
        <taxon>Eukaryota</taxon>
        <taxon>Fungi</taxon>
        <taxon>Dikarya</taxon>
        <taxon>Ascomycota</taxon>
        <taxon>Pezizomycotina</taxon>
        <taxon>Eurotiomycetes</taxon>
        <taxon>Chaetothyriomycetidae</taxon>
        <taxon>Chaetothyriales</taxon>
        <taxon>Herpotrichiellaceae</taxon>
        <taxon>Exophiala</taxon>
    </lineage>
</organism>
<dbReference type="InterPro" id="IPR051127">
    <property type="entry name" value="Fungal_SecMet_Regulators"/>
</dbReference>
<evidence type="ECO:0000256" key="4">
    <source>
        <dbReference type="ARBA" id="ARBA00023163"/>
    </source>
</evidence>
<dbReference type="GO" id="GO:0008270">
    <property type="term" value="F:zinc ion binding"/>
    <property type="evidence" value="ECO:0007669"/>
    <property type="project" value="InterPro"/>
</dbReference>
<feature type="compositionally biased region" description="Basic and acidic residues" evidence="6">
    <location>
        <begin position="11"/>
        <end position="22"/>
    </location>
</feature>
<dbReference type="OrthoDB" id="3971593at2759"/>
<dbReference type="PROSITE" id="PS00463">
    <property type="entry name" value="ZN2_CY6_FUNGAL_1"/>
    <property type="match status" value="1"/>
</dbReference>
<evidence type="ECO:0000259" key="7">
    <source>
        <dbReference type="PROSITE" id="PS50048"/>
    </source>
</evidence>
<gene>
    <name evidence="8" type="ORF">PV06_07295</name>
</gene>
<dbReference type="InterPro" id="IPR007219">
    <property type="entry name" value="XnlR_reg_dom"/>
</dbReference>
<accession>A0A0D2E1T6</accession>
<dbReference type="CDD" id="cd12148">
    <property type="entry name" value="fungal_TF_MHR"/>
    <property type="match status" value="1"/>
</dbReference>
<feature type="region of interest" description="Disordered" evidence="6">
    <location>
        <begin position="127"/>
        <end position="149"/>
    </location>
</feature>
<dbReference type="EMBL" id="KN847337">
    <property type="protein sequence ID" value="KIW41774.1"/>
    <property type="molecule type" value="Genomic_DNA"/>
</dbReference>
<evidence type="ECO:0000256" key="6">
    <source>
        <dbReference type="SAM" id="MobiDB-lite"/>
    </source>
</evidence>
<sequence length="723" mass="81451">MSPQNNQRDCSASKRPTEDAKQRSTRSKRSRYVNKACTECKRRKLKCDGEEPCERCMLQGSECVYAIASSHQVPDWKQVLPFFQYMRDNLEQVMKKLTPTNASDVELLRTAPPSTQVTMVPYPTVVPDSSGRERAGETHSADSSPCRGPTSSGFAFEVARQRLQTLGLDSVETEPLSRRDELSFASVSAFRILDLGNIRSLLEKDPLWHMSQEEVFRLIASWSNTIGRLFPVVNTETLQARWISLDKLMTRARTSVAKQDCLSVVDALFDGETHLLKLVLANSLTAGSGGVNETAKRLFESTGSAAQAAFTETPSLGNINMLVLLYSLTLYCNSDRSIPTVISLAVRLCFEMGLHRTETFQHIKEQNDRVTAITTFWSVYVLERRSSIGLGVPFIMQDSEIEPSVPRPSQYPYLEAMVGLTRLSAEISRRMSMLRDRSMTFPVEEVDYQDYKVLQWQKQLSPDLTLDVGNLQMNQQTQLELSNVPAMYVAIVLHIRTQQLRSLIYRPVLYSAARIADNKKHSQLAVDIARESVQFLALASRTTTLAQDEPLFFRDFLISHLAGILLAVSNAPAVFGHQLCDEFYLVMDVLRNLSPRSPVIARVWSSIRILEIVGPKLGLRRETRNMEGQNVEDVYLQHSQVAGGLACAENEPVMPMSSIRSQMQPTHDQTIFESKDFAFSTSMFPSLLRSELSMMDEPLDDVTANLLGYSLPDDLHDTTSWQW</sequence>
<dbReference type="GO" id="GO:0006351">
    <property type="term" value="P:DNA-templated transcription"/>
    <property type="evidence" value="ECO:0007669"/>
    <property type="project" value="InterPro"/>
</dbReference>
<dbReference type="CDD" id="cd00067">
    <property type="entry name" value="GAL4"/>
    <property type="match status" value="1"/>
</dbReference>
<keyword evidence="4" id="KW-0804">Transcription</keyword>
<dbReference type="Gene3D" id="4.10.240.10">
    <property type="entry name" value="Zn(2)-C6 fungal-type DNA-binding domain"/>
    <property type="match status" value="1"/>
</dbReference>
<evidence type="ECO:0000313" key="9">
    <source>
        <dbReference type="Proteomes" id="UP000053342"/>
    </source>
</evidence>
<dbReference type="STRING" id="215243.A0A0D2E1T6"/>
<dbReference type="GeneID" id="27359369"/>
<dbReference type="InterPro" id="IPR001138">
    <property type="entry name" value="Zn2Cys6_DnaBD"/>
</dbReference>
<dbReference type="PANTHER" id="PTHR47424">
    <property type="entry name" value="REGULATORY PROTEIN GAL4"/>
    <property type="match status" value="1"/>
</dbReference>
<dbReference type="GO" id="GO:0000435">
    <property type="term" value="P:positive regulation of transcription from RNA polymerase II promoter by galactose"/>
    <property type="evidence" value="ECO:0007669"/>
    <property type="project" value="TreeGrafter"/>
</dbReference>